<keyword evidence="2" id="KW-1185">Reference proteome</keyword>
<organism evidence="1 2">
    <name type="scientific">Hibiscus sabdariffa</name>
    <name type="common">roselle</name>
    <dbReference type="NCBI Taxonomy" id="183260"/>
    <lineage>
        <taxon>Eukaryota</taxon>
        <taxon>Viridiplantae</taxon>
        <taxon>Streptophyta</taxon>
        <taxon>Embryophyta</taxon>
        <taxon>Tracheophyta</taxon>
        <taxon>Spermatophyta</taxon>
        <taxon>Magnoliopsida</taxon>
        <taxon>eudicotyledons</taxon>
        <taxon>Gunneridae</taxon>
        <taxon>Pentapetalae</taxon>
        <taxon>rosids</taxon>
        <taxon>malvids</taxon>
        <taxon>Malvales</taxon>
        <taxon>Malvaceae</taxon>
        <taxon>Malvoideae</taxon>
        <taxon>Hibiscus</taxon>
    </lineage>
</organism>
<name>A0ABR2U4G0_9ROSI</name>
<dbReference type="EMBL" id="JBBPBN010000002">
    <property type="protein sequence ID" value="KAK9044519.1"/>
    <property type="molecule type" value="Genomic_DNA"/>
</dbReference>
<protein>
    <submittedName>
        <fullName evidence="1">Uncharacterized protein</fullName>
    </submittedName>
</protein>
<evidence type="ECO:0000313" key="2">
    <source>
        <dbReference type="Proteomes" id="UP001396334"/>
    </source>
</evidence>
<dbReference type="Proteomes" id="UP001396334">
    <property type="component" value="Unassembled WGS sequence"/>
</dbReference>
<sequence length="112" mass="12306">MLPDNSLLKSSEIKINGIFYYVMYLKKSLEVINCNSSLGIDKNGPTSVASVLEFECGSPEPKKCTFPSNKMSENKVGMLESDCPEQMKPPSHSYETPEANVLVLDLNCPSSP</sequence>
<evidence type="ECO:0000313" key="1">
    <source>
        <dbReference type="EMBL" id="KAK9044519.1"/>
    </source>
</evidence>
<accession>A0ABR2U4G0</accession>
<reference evidence="1 2" key="1">
    <citation type="journal article" date="2024" name="G3 (Bethesda)">
        <title>Genome assembly of Hibiscus sabdariffa L. provides insights into metabolisms of medicinal natural products.</title>
        <authorList>
            <person name="Kim T."/>
        </authorList>
    </citation>
    <scope>NUCLEOTIDE SEQUENCE [LARGE SCALE GENOMIC DNA]</scope>
    <source>
        <strain evidence="1">TK-2024</strain>
        <tissue evidence="1">Old leaves</tissue>
    </source>
</reference>
<comment type="caution">
    <text evidence="1">The sequence shown here is derived from an EMBL/GenBank/DDBJ whole genome shotgun (WGS) entry which is preliminary data.</text>
</comment>
<proteinExistence type="predicted"/>
<gene>
    <name evidence="1" type="ORF">V6N11_058419</name>
</gene>